<organism evidence="4 7">
    <name type="scientific">Aliirhizobium cellulosilyticum</name>
    <dbReference type="NCBI Taxonomy" id="393664"/>
    <lineage>
        <taxon>Bacteria</taxon>
        <taxon>Pseudomonadati</taxon>
        <taxon>Pseudomonadota</taxon>
        <taxon>Alphaproteobacteria</taxon>
        <taxon>Hyphomicrobiales</taxon>
        <taxon>Rhizobiaceae</taxon>
        <taxon>Aliirhizobium</taxon>
    </lineage>
</organism>
<feature type="signal peptide" evidence="2">
    <location>
        <begin position="1"/>
        <end position="28"/>
    </location>
</feature>
<name>A0A7W6TBF6_9HYPH</name>
<reference evidence="6 7" key="1">
    <citation type="submission" date="2020-08" db="EMBL/GenBank/DDBJ databases">
        <title>Genomic Encyclopedia of Type Strains, Phase IV (KMG-V): Genome sequencing to study the core and pangenomes of soil and plant-associated prokaryotes.</title>
        <authorList>
            <person name="Whitman W."/>
        </authorList>
    </citation>
    <scope>NUCLEOTIDE SEQUENCE [LARGE SCALE GENOMIC DNA]</scope>
    <source>
        <strain evidence="4 7">SEMIA 444</strain>
        <strain evidence="3 6">SEMIA 448</strain>
        <strain evidence="5 8">SEMIA 452</strain>
    </source>
</reference>
<dbReference type="EMBL" id="JACIGW010000001">
    <property type="protein sequence ID" value="MBB4347145.1"/>
    <property type="molecule type" value="Genomic_DNA"/>
</dbReference>
<dbReference type="EMBL" id="JACIHM010000001">
    <property type="protein sequence ID" value="MBB4445148.1"/>
    <property type="molecule type" value="Genomic_DNA"/>
</dbReference>
<feature type="region of interest" description="Disordered" evidence="1">
    <location>
        <begin position="79"/>
        <end position="103"/>
    </location>
</feature>
<evidence type="ECO:0000313" key="7">
    <source>
        <dbReference type="Proteomes" id="UP000524535"/>
    </source>
</evidence>
<protein>
    <recommendedName>
        <fullName evidence="9">Secreted protein</fullName>
    </recommendedName>
</protein>
<evidence type="ECO:0000313" key="8">
    <source>
        <dbReference type="Proteomes" id="UP000576087"/>
    </source>
</evidence>
<accession>A0A7W6TBF6</accession>
<dbReference type="Proteomes" id="UP000520770">
    <property type="component" value="Unassembled WGS sequence"/>
</dbReference>
<dbReference type="Proteomes" id="UP000576087">
    <property type="component" value="Unassembled WGS sequence"/>
</dbReference>
<dbReference type="Proteomes" id="UP000524535">
    <property type="component" value="Unassembled WGS sequence"/>
</dbReference>
<evidence type="ECO:0000313" key="5">
    <source>
        <dbReference type="EMBL" id="MBB4445148.1"/>
    </source>
</evidence>
<feature type="chain" id="PRO_5036214212" description="Secreted protein" evidence="2">
    <location>
        <begin position="29"/>
        <end position="103"/>
    </location>
</feature>
<evidence type="ECO:0000256" key="2">
    <source>
        <dbReference type="SAM" id="SignalP"/>
    </source>
</evidence>
<keyword evidence="7" id="KW-1185">Reference proteome</keyword>
<keyword evidence="2" id="KW-0732">Signal</keyword>
<evidence type="ECO:0000256" key="1">
    <source>
        <dbReference type="SAM" id="MobiDB-lite"/>
    </source>
</evidence>
<comment type="caution">
    <text evidence="4">The sequence shown here is derived from an EMBL/GenBank/DDBJ whole genome shotgun (WGS) entry which is preliminary data.</text>
</comment>
<dbReference type="RefSeq" id="WP_183821357.1">
    <property type="nucleotide sequence ID" value="NZ_JACIGW010000001.1"/>
</dbReference>
<evidence type="ECO:0000313" key="6">
    <source>
        <dbReference type="Proteomes" id="UP000520770"/>
    </source>
</evidence>
<evidence type="ECO:0008006" key="9">
    <source>
        <dbReference type="Google" id="ProtNLM"/>
    </source>
</evidence>
<gene>
    <name evidence="4" type="ORF">GGE31_000932</name>
    <name evidence="3" type="ORF">GGE33_000853</name>
    <name evidence="5" type="ORF">GGE35_000930</name>
</gene>
<sequence length="103" mass="10845">MSIVFGKYSLSIAAVMVFGAAAVLPAGAADLVRGYYPPTAKSQRHYVRTAYANEECGLLKVTQSGYSRIVRICSPVLDLRPAPTRGTSSGDAGNGSSFTVTQQ</sequence>
<proteinExistence type="predicted"/>
<feature type="compositionally biased region" description="Polar residues" evidence="1">
    <location>
        <begin position="85"/>
        <end position="103"/>
    </location>
</feature>
<evidence type="ECO:0000313" key="3">
    <source>
        <dbReference type="EMBL" id="MBB4347145.1"/>
    </source>
</evidence>
<evidence type="ECO:0000313" key="4">
    <source>
        <dbReference type="EMBL" id="MBB4410461.1"/>
    </source>
</evidence>
<dbReference type="AlphaFoldDB" id="A0A7W6TBF6"/>
<dbReference type="EMBL" id="JACIGY010000001">
    <property type="protein sequence ID" value="MBB4410461.1"/>
    <property type="molecule type" value="Genomic_DNA"/>
</dbReference>